<dbReference type="Proteomes" id="UP000007755">
    <property type="component" value="Unassembled WGS sequence"/>
</dbReference>
<name>F4X7M0_ACREC</name>
<organism evidence="2">
    <name type="scientific">Acromyrmex echinatior</name>
    <name type="common">Panamanian leafcutter ant</name>
    <name type="synonym">Acromyrmex octospinosus echinatior</name>
    <dbReference type="NCBI Taxonomy" id="103372"/>
    <lineage>
        <taxon>Eukaryota</taxon>
        <taxon>Metazoa</taxon>
        <taxon>Ecdysozoa</taxon>
        <taxon>Arthropoda</taxon>
        <taxon>Hexapoda</taxon>
        <taxon>Insecta</taxon>
        <taxon>Pterygota</taxon>
        <taxon>Neoptera</taxon>
        <taxon>Endopterygota</taxon>
        <taxon>Hymenoptera</taxon>
        <taxon>Apocrita</taxon>
        <taxon>Aculeata</taxon>
        <taxon>Formicoidea</taxon>
        <taxon>Formicidae</taxon>
        <taxon>Myrmicinae</taxon>
        <taxon>Acromyrmex</taxon>
    </lineage>
</organism>
<accession>F4X7M0</accession>
<dbReference type="InParanoid" id="F4X7M0"/>
<reference evidence="1" key="1">
    <citation type="submission" date="2011-02" db="EMBL/GenBank/DDBJ databases">
        <title>The genome of the leaf-cutting ant Acromyrmex echinatior suggests key adaptations to social evolution and fungus farming.</title>
        <authorList>
            <person name="Nygaard S."/>
            <person name="Zhang G."/>
        </authorList>
    </citation>
    <scope>NUCLEOTIDE SEQUENCE</scope>
</reference>
<dbReference type="AlphaFoldDB" id="F4X7M0"/>
<protein>
    <submittedName>
        <fullName evidence="1">Uncharacterized protein</fullName>
    </submittedName>
</protein>
<evidence type="ECO:0000313" key="2">
    <source>
        <dbReference type="Proteomes" id="UP000007755"/>
    </source>
</evidence>
<keyword evidence="2" id="KW-1185">Reference proteome</keyword>
<sequence>MSPKAPGRINIFIHVGRGRKWVAEIGQQCCRAKRAFTSPLASPNLSDVLGDVFLELHLNTGRNAGLHFLLFPL</sequence>
<dbReference type="EMBL" id="GL888862">
    <property type="protein sequence ID" value="EGI57549.1"/>
    <property type="molecule type" value="Genomic_DNA"/>
</dbReference>
<gene>
    <name evidence="1" type="ORF">G5I_14402</name>
</gene>
<proteinExistence type="predicted"/>
<evidence type="ECO:0000313" key="1">
    <source>
        <dbReference type="EMBL" id="EGI57549.1"/>
    </source>
</evidence>